<dbReference type="Proteomes" id="UP000308760">
    <property type="component" value="Unassembled WGS sequence"/>
</dbReference>
<protein>
    <recommendedName>
        <fullName evidence="4">HEAT repeat domain-containing protein</fullName>
    </recommendedName>
</protein>
<keyword evidence="1" id="KW-1133">Transmembrane helix</keyword>
<reference evidence="3" key="1">
    <citation type="submission" date="2019-04" db="EMBL/GenBank/DDBJ databases">
        <title>Nocardioides xinjiangensis sp. nov.</title>
        <authorList>
            <person name="Liu S."/>
        </authorList>
    </citation>
    <scope>NUCLEOTIDE SEQUENCE [LARGE SCALE GENOMIC DNA]</scope>
    <source>
        <strain evidence="3">18</strain>
    </source>
</reference>
<reference evidence="2 3" key="2">
    <citation type="submission" date="2019-05" db="EMBL/GenBank/DDBJ databases">
        <title>Glycomyces buryatensis sp. nov.</title>
        <authorList>
            <person name="Nikitina E."/>
        </authorList>
    </citation>
    <scope>NUCLEOTIDE SEQUENCE [LARGE SCALE GENOMIC DNA]</scope>
    <source>
        <strain evidence="2 3">18</strain>
    </source>
</reference>
<organism evidence="2 3">
    <name type="scientific">Glycomyces buryatensis</name>
    <dbReference type="NCBI Taxonomy" id="2570927"/>
    <lineage>
        <taxon>Bacteria</taxon>
        <taxon>Bacillati</taxon>
        <taxon>Actinomycetota</taxon>
        <taxon>Actinomycetes</taxon>
        <taxon>Glycomycetales</taxon>
        <taxon>Glycomycetaceae</taxon>
        <taxon>Glycomyces</taxon>
    </lineage>
</organism>
<dbReference type="Gene3D" id="1.25.10.10">
    <property type="entry name" value="Leucine-rich Repeat Variant"/>
    <property type="match status" value="1"/>
</dbReference>
<dbReference type="EMBL" id="STGY01000016">
    <property type="protein sequence ID" value="THV42788.1"/>
    <property type="molecule type" value="Genomic_DNA"/>
</dbReference>
<feature type="transmembrane region" description="Helical" evidence="1">
    <location>
        <begin position="25"/>
        <end position="44"/>
    </location>
</feature>
<accession>A0A4S8QEF9</accession>
<evidence type="ECO:0000313" key="2">
    <source>
        <dbReference type="EMBL" id="THV42788.1"/>
    </source>
</evidence>
<dbReference type="InterPro" id="IPR016024">
    <property type="entry name" value="ARM-type_fold"/>
</dbReference>
<dbReference type="RefSeq" id="WP_136533353.1">
    <property type="nucleotide sequence ID" value="NZ_STGY01000016.1"/>
</dbReference>
<name>A0A4S8QEF9_9ACTN</name>
<dbReference type="AlphaFoldDB" id="A0A4S8QEF9"/>
<proteinExistence type="predicted"/>
<keyword evidence="1" id="KW-0812">Transmembrane</keyword>
<keyword evidence="3" id="KW-1185">Reference proteome</keyword>
<dbReference type="SUPFAM" id="SSF48371">
    <property type="entry name" value="ARM repeat"/>
    <property type="match status" value="1"/>
</dbReference>
<dbReference type="OrthoDB" id="3374146at2"/>
<evidence type="ECO:0000313" key="3">
    <source>
        <dbReference type="Proteomes" id="UP000308760"/>
    </source>
</evidence>
<gene>
    <name evidence="2" type="ORF">FAB82_04525</name>
</gene>
<keyword evidence="1" id="KW-0472">Membrane</keyword>
<comment type="caution">
    <text evidence="2">The sequence shown here is derived from an EMBL/GenBank/DDBJ whole genome shotgun (WGS) entry which is preliminary data.</text>
</comment>
<dbReference type="InterPro" id="IPR011989">
    <property type="entry name" value="ARM-like"/>
</dbReference>
<evidence type="ECO:0000256" key="1">
    <source>
        <dbReference type="SAM" id="Phobius"/>
    </source>
</evidence>
<sequence>MALVAAGAVIAVVTGLYFTGHVSGEVLALMSFVAMVVALPGLLIRKRAPMQGWPAAMERARFDRKTLSPYLPAFDELDGVPSMLRKTPRILRYFNASADRGKAEAALDELLSLGPNAWPAFDQAVRNWTRFRSGGTDLAMVGASMPETTLGLALAMASGDGYRRAEVLEYSNLAEHPRLYPMLLMRTVDHVAQVRALAIALLPGLLAASDDETLGAMLTVACRLRDRADAAPMLGLIIEALQNSNDETLLAVLAESDGRSARWAGRALTDQRRLQAPHLTAIATGRFDDRLQEACAEELADQAVSLGSPDALRPLMEARSGRVRAVVLTGLVRLEDFSGIEGFLTDRSAAVRATAQWGLRRAGQDPAAHYRALLQSPMISPKPTIQGLGECGQKTDADLVVPFLADPRPQTRAAVVNALKHLHADRELSGLLTDPAPSVTRAVVGYLLERRTLPSPAALRELMRHRHPVNVRRSAASLLREHGIWHRIWVELTLYDDPDTRLSEDGLRELDYMCRYEVASVTAPIDDRLRGDLRALVQTRANELYPDTRETLQWLLNTARPRAGPQLEPGPETA</sequence>
<evidence type="ECO:0008006" key="4">
    <source>
        <dbReference type="Google" id="ProtNLM"/>
    </source>
</evidence>